<keyword evidence="6" id="KW-0175">Coiled coil</keyword>
<evidence type="ECO:0000313" key="9">
    <source>
        <dbReference type="EMBL" id="UOG74854.1"/>
    </source>
</evidence>
<feature type="domain" description="PAC" evidence="8">
    <location>
        <begin position="232"/>
        <end position="285"/>
    </location>
</feature>
<proteinExistence type="predicted"/>
<dbReference type="Pfam" id="PF00512">
    <property type="entry name" value="HisKA"/>
    <property type="match status" value="1"/>
</dbReference>
<feature type="domain" description="Histidine kinase" evidence="7">
    <location>
        <begin position="669"/>
        <end position="884"/>
    </location>
</feature>
<dbReference type="CDD" id="cd00082">
    <property type="entry name" value="HisKA"/>
    <property type="match status" value="1"/>
</dbReference>
<dbReference type="InterPro" id="IPR035965">
    <property type="entry name" value="PAS-like_dom_sf"/>
</dbReference>
<accession>A0ABY4CX48</accession>
<evidence type="ECO:0000256" key="4">
    <source>
        <dbReference type="ARBA" id="ARBA00022679"/>
    </source>
</evidence>
<dbReference type="CDD" id="cd00130">
    <property type="entry name" value="PAS"/>
    <property type="match status" value="1"/>
</dbReference>
<keyword evidence="3" id="KW-0597">Phosphoprotein</keyword>
<dbReference type="PANTHER" id="PTHR43304">
    <property type="entry name" value="PHYTOCHROME-LIKE PROTEIN CPH1"/>
    <property type="match status" value="1"/>
</dbReference>
<feature type="coiled-coil region" evidence="6">
    <location>
        <begin position="480"/>
        <end position="507"/>
    </location>
</feature>
<dbReference type="InterPro" id="IPR004358">
    <property type="entry name" value="Sig_transdc_His_kin-like_C"/>
</dbReference>
<dbReference type="InterPro" id="IPR013656">
    <property type="entry name" value="PAS_4"/>
</dbReference>
<dbReference type="Pfam" id="PF02518">
    <property type="entry name" value="HATPase_c"/>
    <property type="match status" value="1"/>
</dbReference>
<evidence type="ECO:0000256" key="2">
    <source>
        <dbReference type="ARBA" id="ARBA00012438"/>
    </source>
</evidence>
<dbReference type="PANTHER" id="PTHR43304:SF1">
    <property type="entry name" value="PAC DOMAIN-CONTAINING PROTEIN"/>
    <property type="match status" value="1"/>
</dbReference>
<evidence type="ECO:0000256" key="3">
    <source>
        <dbReference type="ARBA" id="ARBA00022553"/>
    </source>
</evidence>
<feature type="coiled-coil region" evidence="6">
    <location>
        <begin position="614"/>
        <end position="659"/>
    </location>
</feature>
<dbReference type="SMART" id="SM00091">
    <property type="entry name" value="PAS"/>
    <property type="match status" value="3"/>
</dbReference>
<sequence length="884" mass="99849">MPADSLLPPTALPPSFLPTLLELMPDGVVYYVPILDAAGTVVDFRFIYLNPAAQRILALPSSPTTTYLGQWPSAAKTGAFDFLRDTFLSDAPAHRDEFYRADGYDLFLRVQARRLEEGLLLTFTDGNDQPRTTVEQALRESQAREQAARAEAELHRGELQRVFELAPVAIAVYRGPSNLVELANTTTYEIWGLPYKQGLGQPLLDVLPELVGQGFDTLLDQVRTTEEPYRGYGMPSHLQRNGRTETVYWDFIYLPMYDAEGKANGVLTVASDVTAQVLARQQIEEKERQTNLLNEELRAANEEILANNAAMERAQTELRQLNEQLEARVAERTKELHHAQTSEQQARQRAEAQQQVLTNVFEQAPFAVILLRGPEYVVELINEPSAVILGTIREKIQGRPIFEALPTLRGQGLEDVYAQVYQGETVVFEELPLLFDRHHASDLPDQGYVRAAYLPWRDAHGEIMGVMGVGYEVTAQVLARQQVQALNENLTVALQETKLQREQLRVLTDALPVLIGYLDRERRYQFANEAYRAWFNRDPAALLGQHVQEVVGEAAYATTSRYMDRALAGERLHFESRMVYREDFIKYIHTDYIPDERDGEVRGFYTLVTDITEQALARHQMENSQLQVQALNEELAAINEELTSTNEDLNESNARLTRTNADLDNFIYTASHDLKAPITNIEGLLRLLEDVLPDTWRTDPVLAPVLTHMQESVERFTRTIAHLTEVSKLQLEFDHPATSTALAPILHDVRQDLQPLFAETGGQMTIDVYECPTLVMSEKNLRSVLYNLVSNALKYYRPGHAPQVHISCTLEDDRRVLRVQDFGLGLAKAQQVKLFQLFQRLHTHVEGTGVGLYMVKKMVENAGGTITVQSREGEGSTFTLSFPA</sequence>
<dbReference type="Pfam" id="PF08448">
    <property type="entry name" value="PAS_4"/>
    <property type="match status" value="3"/>
</dbReference>
<dbReference type="SMART" id="SM00387">
    <property type="entry name" value="HATPase_c"/>
    <property type="match status" value="1"/>
</dbReference>
<keyword evidence="5" id="KW-0418">Kinase</keyword>
<dbReference type="EC" id="2.7.13.3" evidence="2"/>
<dbReference type="PROSITE" id="PS50113">
    <property type="entry name" value="PAC"/>
    <property type="match status" value="1"/>
</dbReference>
<dbReference type="RefSeq" id="WP_243798498.1">
    <property type="nucleotide sequence ID" value="NZ_CP094669.1"/>
</dbReference>
<dbReference type="SMART" id="SM00388">
    <property type="entry name" value="HisKA"/>
    <property type="match status" value="1"/>
</dbReference>
<evidence type="ECO:0000256" key="5">
    <source>
        <dbReference type="ARBA" id="ARBA00022777"/>
    </source>
</evidence>
<evidence type="ECO:0000256" key="6">
    <source>
        <dbReference type="SAM" id="Coils"/>
    </source>
</evidence>
<dbReference type="InterPro" id="IPR000700">
    <property type="entry name" value="PAS-assoc_C"/>
</dbReference>
<dbReference type="EMBL" id="CP094669">
    <property type="protein sequence ID" value="UOG74854.1"/>
    <property type="molecule type" value="Genomic_DNA"/>
</dbReference>
<dbReference type="SUPFAM" id="SSF55785">
    <property type="entry name" value="PYP-like sensor domain (PAS domain)"/>
    <property type="match status" value="3"/>
</dbReference>
<reference evidence="9 10" key="1">
    <citation type="submission" date="2022-03" db="EMBL/GenBank/DDBJ databases">
        <title>Hymenobactersp. isolated from the air.</title>
        <authorList>
            <person name="Won M."/>
            <person name="Kwon S.-W."/>
        </authorList>
    </citation>
    <scope>NUCLEOTIDE SEQUENCE [LARGE SCALE GENOMIC DNA]</scope>
    <source>
        <strain evidence="9 10">KACC 21982</strain>
    </source>
</reference>
<dbReference type="Gene3D" id="1.10.287.130">
    <property type="match status" value="1"/>
</dbReference>
<dbReference type="PRINTS" id="PR00344">
    <property type="entry name" value="BCTRLSENSOR"/>
</dbReference>
<evidence type="ECO:0000256" key="1">
    <source>
        <dbReference type="ARBA" id="ARBA00000085"/>
    </source>
</evidence>
<dbReference type="InterPro" id="IPR000014">
    <property type="entry name" value="PAS"/>
</dbReference>
<evidence type="ECO:0000259" key="7">
    <source>
        <dbReference type="PROSITE" id="PS50109"/>
    </source>
</evidence>
<dbReference type="Gene3D" id="3.30.565.10">
    <property type="entry name" value="Histidine kinase-like ATPase, C-terminal domain"/>
    <property type="match status" value="1"/>
</dbReference>
<organism evidence="9 10">
    <name type="scientific">Hymenobacter tibetensis</name>
    <dbReference type="NCBI Taxonomy" id="497967"/>
    <lineage>
        <taxon>Bacteria</taxon>
        <taxon>Pseudomonadati</taxon>
        <taxon>Bacteroidota</taxon>
        <taxon>Cytophagia</taxon>
        <taxon>Cytophagales</taxon>
        <taxon>Hymenobacteraceae</taxon>
        <taxon>Hymenobacter</taxon>
    </lineage>
</organism>
<keyword evidence="4" id="KW-0808">Transferase</keyword>
<dbReference type="InterPro" id="IPR003594">
    <property type="entry name" value="HATPase_dom"/>
</dbReference>
<dbReference type="Pfam" id="PF13188">
    <property type="entry name" value="PAS_8"/>
    <property type="match status" value="1"/>
</dbReference>
<comment type="catalytic activity">
    <reaction evidence="1">
        <text>ATP + protein L-histidine = ADP + protein N-phospho-L-histidine.</text>
        <dbReference type="EC" id="2.7.13.3"/>
    </reaction>
</comment>
<protein>
    <recommendedName>
        <fullName evidence="2">histidine kinase</fullName>
        <ecNumber evidence="2">2.7.13.3</ecNumber>
    </recommendedName>
</protein>
<name>A0ABY4CX48_9BACT</name>
<dbReference type="InterPro" id="IPR036890">
    <property type="entry name" value="HATPase_C_sf"/>
</dbReference>
<dbReference type="InterPro" id="IPR036097">
    <property type="entry name" value="HisK_dim/P_sf"/>
</dbReference>
<dbReference type="Proteomes" id="UP000831113">
    <property type="component" value="Chromosome"/>
</dbReference>
<dbReference type="NCBIfam" id="TIGR00229">
    <property type="entry name" value="sensory_box"/>
    <property type="match status" value="1"/>
</dbReference>
<dbReference type="PROSITE" id="PS50109">
    <property type="entry name" value="HIS_KIN"/>
    <property type="match status" value="1"/>
</dbReference>
<feature type="coiled-coil region" evidence="6">
    <location>
        <begin position="276"/>
        <end position="342"/>
    </location>
</feature>
<dbReference type="Gene3D" id="3.30.450.20">
    <property type="entry name" value="PAS domain"/>
    <property type="match status" value="3"/>
</dbReference>
<dbReference type="SUPFAM" id="SSF55874">
    <property type="entry name" value="ATPase domain of HSP90 chaperone/DNA topoisomerase II/histidine kinase"/>
    <property type="match status" value="1"/>
</dbReference>
<dbReference type="SUPFAM" id="SSF47384">
    <property type="entry name" value="Homodimeric domain of signal transducing histidine kinase"/>
    <property type="match status" value="1"/>
</dbReference>
<dbReference type="InterPro" id="IPR005467">
    <property type="entry name" value="His_kinase_dom"/>
</dbReference>
<dbReference type="InterPro" id="IPR052162">
    <property type="entry name" value="Sensor_kinase/Photoreceptor"/>
</dbReference>
<evidence type="ECO:0000259" key="8">
    <source>
        <dbReference type="PROSITE" id="PS50113"/>
    </source>
</evidence>
<evidence type="ECO:0000313" key="10">
    <source>
        <dbReference type="Proteomes" id="UP000831113"/>
    </source>
</evidence>
<keyword evidence="10" id="KW-1185">Reference proteome</keyword>
<dbReference type="InterPro" id="IPR003661">
    <property type="entry name" value="HisK_dim/P_dom"/>
</dbReference>
<gene>
    <name evidence="9" type="ORF">MTX78_22410</name>
</gene>